<keyword evidence="3" id="KW-1185">Reference proteome</keyword>
<feature type="non-terminal residue" evidence="2">
    <location>
        <position position="1"/>
    </location>
</feature>
<evidence type="ECO:0008006" key="4">
    <source>
        <dbReference type="Google" id="ProtNLM"/>
    </source>
</evidence>
<proteinExistence type="predicted"/>
<dbReference type="Pfam" id="PF04749">
    <property type="entry name" value="PLAC8"/>
    <property type="match status" value="1"/>
</dbReference>
<dbReference type="NCBIfam" id="TIGR01571">
    <property type="entry name" value="A_thal_Cys_rich"/>
    <property type="match status" value="1"/>
</dbReference>
<accession>A0AAQ3RRI0</accession>
<sequence>SCPFPGSAFSASKLHRFGVDNRGIGEMEERNQSRYVKLTKDQSPLEDITPGELNQPIQVPQLDVRKCPECRQPLPESYAPPADEPWMTGIFGCAEDRESCLTGLFCPCVLFGRNVERLKEDTPWTGPCICHAIFIEGGISLAIATATATATSFFPIDPGTNSPCNACCVHCCLHWCALCQEHREMNGRLSDNNMFSEMTVVNPPPIQEMKSTDEKETAETSSPNNNDHTDLEIQAV</sequence>
<protein>
    <recommendedName>
        <fullName evidence="4">Cell number regulator 6</fullName>
    </recommendedName>
</protein>
<feature type="region of interest" description="Disordered" evidence="1">
    <location>
        <begin position="203"/>
        <end position="236"/>
    </location>
</feature>
<evidence type="ECO:0000313" key="2">
    <source>
        <dbReference type="EMBL" id="WVZ03842.1"/>
    </source>
</evidence>
<dbReference type="Proteomes" id="UP001374535">
    <property type="component" value="Chromosome 7"/>
</dbReference>
<dbReference type="InterPro" id="IPR006461">
    <property type="entry name" value="PLAC_motif_containing"/>
</dbReference>
<gene>
    <name evidence="2" type="ORF">V8G54_024648</name>
</gene>
<dbReference type="PANTHER" id="PTHR15907">
    <property type="entry name" value="DUF614 FAMILY PROTEIN-RELATED"/>
    <property type="match status" value="1"/>
</dbReference>
<dbReference type="AlphaFoldDB" id="A0AAQ3RRI0"/>
<name>A0AAQ3RRI0_VIGMU</name>
<reference evidence="2 3" key="1">
    <citation type="journal article" date="2023" name="Life. Sci Alliance">
        <title>Evolutionary insights into 3D genome organization and epigenetic landscape of Vigna mungo.</title>
        <authorList>
            <person name="Junaid A."/>
            <person name="Singh B."/>
            <person name="Bhatia S."/>
        </authorList>
    </citation>
    <scope>NUCLEOTIDE SEQUENCE [LARGE SCALE GENOMIC DNA]</scope>
    <source>
        <strain evidence="2">Urdbean</strain>
    </source>
</reference>
<evidence type="ECO:0000313" key="3">
    <source>
        <dbReference type="Proteomes" id="UP001374535"/>
    </source>
</evidence>
<dbReference type="EMBL" id="CP144694">
    <property type="protein sequence ID" value="WVZ03842.1"/>
    <property type="molecule type" value="Genomic_DNA"/>
</dbReference>
<organism evidence="2 3">
    <name type="scientific">Vigna mungo</name>
    <name type="common">Black gram</name>
    <name type="synonym">Phaseolus mungo</name>
    <dbReference type="NCBI Taxonomy" id="3915"/>
    <lineage>
        <taxon>Eukaryota</taxon>
        <taxon>Viridiplantae</taxon>
        <taxon>Streptophyta</taxon>
        <taxon>Embryophyta</taxon>
        <taxon>Tracheophyta</taxon>
        <taxon>Spermatophyta</taxon>
        <taxon>Magnoliopsida</taxon>
        <taxon>eudicotyledons</taxon>
        <taxon>Gunneridae</taxon>
        <taxon>Pentapetalae</taxon>
        <taxon>rosids</taxon>
        <taxon>fabids</taxon>
        <taxon>Fabales</taxon>
        <taxon>Fabaceae</taxon>
        <taxon>Papilionoideae</taxon>
        <taxon>50 kb inversion clade</taxon>
        <taxon>NPAAA clade</taxon>
        <taxon>indigoferoid/millettioid clade</taxon>
        <taxon>Phaseoleae</taxon>
        <taxon>Vigna</taxon>
    </lineage>
</organism>
<feature type="compositionally biased region" description="Basic and acidic residues" evidence="1">
    <location>
        <begin position="227"/>
        <end position="236"/>
    </location>
</feature>
<evidence type="ECO:0000256" key="1">
    <source>
        <dbReference type="SAM" id="MobiDB-lite"/>
    </source>
</evidence>